<dbReference type="AlphaFoldDB" id="A0A0A9TN83"/>
<name>A0A0A9TN83_ARUDO</name>
<protein>
    <submittedName>
        <fullName evidence="1">Uncharacterized protein</fullName>
    </submittedName>
</protein>
<reference evidence="1" key="2">
    <citation type="journal article" date="2015" name="Data Brief">
        <title>Shoot transcriptome of the giant reed, Arundo donax.</title>
        <authorList>
            <person name="Barrero R.A."/>
            <person name="Guerrero F.D."/>
            <person name="Moolhuijzen P."/>
            <person name="Goolsby J.A."/>
            <person name="Tidwell J."/>
            <person name="Bellgard S.E."/>
            <person name="Bellgard M.I."/>
        </authorList>
    </citation>
    <scope>NUCLEOTIDE SEQUENCE</scope>
    <source>
        <tissue evidence="1">Shoot tissue taken approximately 20 cm above the soil surface</tissue>
    </source>
</reference>
<reference evidence="1" key="1">
    <citation type="submission" date="2014-09" db="EMBL/GenBank/DDBJ databases">
        <authorList>
            <person name="Magalhaes I.L.F."/>
            <person name="Oliveira U."/>
            <person name="Santos F.R."/>
            <person name="Vidigal T.H.D.A."/>
            <person name="Brescovit A.D."/>
            <person name="Santos A.J."/>
        </authorList>
    </citation>
    <scope>NUCLEOTIDE SEQUENCE</scope>
    <source>
        <tissue evidence="1">Shoot tissue taken approximately 20 cm above the soil surface</tissue>
    </source>
</reference>
<dbReference type="EMBL" id="GBRH01214723">
    <property type="protein sequence ID" value="JAD83172.1"/>
    <property type="molecule type" value="Transcribed_RNA"/>
</dbReference>
<proteinExistence type="predicted"/>
<sequence length="56" mass="6546">MSWRKGQKWDWAEGGWEARVRSMRLYPAEPTGWPAAAELRKKASAREGSLERMLRL</sequence>
<evidence type="ECO:0000313" key="1">
    <source>
        <dbReference type="EMBL" id="JAD83172.1"/>
    </source>
</evidence>
<organism evidence="1">
    <name type="scientific">Arundo donax</name>
    <name type="common">Giant reed</name>
    <name type="synonym">Donax arundinaceus</name>
    <dbReference type="NCBI Taxonomy" id="35708"/>
    <lineage>
        <taxon>Eukaryota</taxon>
        <taxon>Viridiplantae</taxon>
        <taxon>Streptophyta</taxon>
        <taxon>Embryophyta</taxon>
        <taxon>Tracheophyta</taxon>
        <taxon>Spermatophyta</taxon>
        <taxon>Magnoliopsida</taxon>
        <taxon>Liliopsida</taxon>
        <taxon>Poales</taxon>
        <taxon>Poaceae</taxon>
        <taxon>PACMAD clade</taxon>
        <taxon>Arundinoideae</taxon>
        <taxon>Arundineae</taxon>
        <taxon>Arundo</taxon>
    </lineage>
</organism>
<accession>A0A0A9TN83</accession>